<dbReference type="EMBL" id="JAHFXS010000686">
    <property type="protein sequence ID" value="KAG9982668.1"/>
    <property type="molecule type" value="Genomic_DNA"/>
</dbReference>
<dbReference type="PANTHER" id="PTHR15682:SF2">
    <property type="entry name" value="UNHEALTHY RIBOSOME BIOGENESIS PROTEIN 2 HOMOLOG"/>
    <property type="match status" value="1"/>
</dbReference>
<comment type="caution">
    <text evidence="2">The sequence shown here is derived from an EMBL/GenBank/DDBJ whole genome shotgun (WGS) entry which is preliminary data.</text>
</comment>
<dbReference type="InterPro" id="IPR016024">
    <property type="entry name" value="ARM-type_fold"/>
</dbReference>
<organism evidence="2 3">
    <name type="scientific">Aureobasidium melanogenum</name>
    <name type="common">Aureobasidium pullulans var. melanogenum</name>
    <dbReference type="NCBI Taxonomy" id="46634"/>
    <lineage>
        <taxon>Eukaryota</taxon>
        <taxon>Fungi</taxon>
        <taxon>Dikarya</taxon>
        <taxon>Ascomycota</taxon>
        <taxon>Pezizomycotina</taxon>
        <taxon>Dothideomycetes</taxon>
        <taxon>Dothideomycetidae</taxon>
        <taxon>Dothideales</taxon>
        <taxon>Saccotheciaceae</taxon>
        <taxon>Aureobasidium</taxon>
    </lineage>
</organism>
<dbReference type="GO" id="GO:0005730">
    <property type="term" value="C:nucleolus"/>
    <property type="evidence" value="ECO:0007669"/>
    <property type="project" value="TreeGrafter"/>
</dbReference>
<feature type="non-terminal residue" evidence="2">
    <location>
        <position position="1457"/>
    </location>
</feature>
<reference evidence="2" key="1">
    <citation type="journal article" date="2021" name="J Fungi (Basel)">
        <title>Virulence traits and population genomics of the black yeast Aureobasidium melanogenum.</title>
        <authorList>
            <person name="Cernosa A."/>
            <person name="Sun X."/>
            <person name="Gostincar C."/>
            <person name="Fang C."/>
            <person name="Gunde-Cimerman N."/>
            <person name="Song Z."/>
        </authorList>
    </citation>
    <scope>NUCLEOTIDE SEQUENCE</scope>
    <source>
        <strain evidence="2">EXF-9298</strain>
    </source>
</reference>
<dbReference type="Proteomes" id="UP000729357">
    <property type="component" value="Unassembled WGS sequence"/>
</dbReference>
<dbReference type="InterPro" id="IPR018849">
    <property type="entry name" value="Urb2/Npa2_C"/>
</dbReference>
<accession>A0A9P8FSY0</accession>
<dbReference type="InterPro" id="IPR052609">
    <property type="entry name" value="Ribosome_Biogenesis_Reg"/>
</dbReference>
<dbReference type="Pfam" id="PF10441">
    <property type="entry name" value="Urb2"/>
    <property type="match status" value="1"/>
</dbReference>
<feature type="domain" description="Nucleolar 27S pre-rRNA processing Urb2/Npa2 C-terminal" evidence="1">
    <location>
        <begin position="1222"/>
        <end position="1452"/>
    </location>
</feature>
<protein>
    <recommendedName>
        <fullName evidence="1">Nucleolar 27S pre-rRNA processing Urb2/Npa2 C-terminal domain-containing protein</fullName>
    </recommendedName>
</protein>
<gene>
    <name evidence="2" type="ORF">KCU98_g6619</name>
</gene>
<sequence length="1457" mass="159460">MMSLDQLHMQTPSFGRKKERQLFSNTLFEPVMAARVDGPKSSLQRLLSLDKSFDSFEQRVQEAARILDISLDPQSEPESPASSSLSHTARLDFVLRWLLDKLSTQPETCQCLQSWILLRQILERMPSAALAKSLSIASPLNTCSNALAQIFPSTFTVPNTADDAKQSTKKRKRQSAANDTTSDVHALIFTQIMASIRLLIARSIQAPSATDAASENRVHALLRLDHADLIRLVKHTLHALLNLRTSHNIPTSLVASSMALIQDLAILQPNASVDPLDISFCTECLWPAALLLQSLHSDSTSDSASQQHAQHAVRSLDRLLATHLFVPARVAFYSSKAVVQKKRQQVEVPGLVQRLEPLRSHITALLDDDTPDLIKQGQISSAYGCVPLLLDLVVRCAPIANPKQRIVEAPWIHLVFKSLLDTIASSTKASDVSIVNQKLNEMFNVLSSKSLVLDADVLSEILDQRCNLSTSHPDFPLVAKILNMNASMFTDISAAPAKTLLAALTSSGEAKASAITSLESSDDWSNPRTICYKIVVPLIHAYARTRNLPAFLEQWSSCLSTQISSKKTSKWLLWADLSLEEALRDVLETSLTPVQISELLDSRQNALIQSTSSSSIASPQTFANIVLLNAIIGAVKTDATIDTLVPYLESLLSAVESAVLQATDISEPLSAHMLGLCSRIYQLWYPIWSTSNSSEEVEMRNAALLDGPITKFAMERIQSGSKPKSGASTGTISEVDSAFVFIASICDMQRQLTGHESDYAHLFCRAALPSADGEKSSSYAAQRSAAFLTVLTNFPRLLTCIPATEKIQLFKTVLSSFFSDSPQPSSVLLEFLDAVFASSDLPTKDDLFTVVCEAMESSDASRSWLDMLLQWPLKGFSRSQREKILDVIVSSATKEVFNGQAKQQALDLIAELLELPNATAKISVSPAVLWDLAGVSYNSTELNALEDICRRLLGHIIDTKEQDRSKAYLEQLSGLISSFVSKQKDLGLPSTPGRVLLVKAFFEASEARLTQEELSNLPHRSSSTIDTLIKRLWEILSSSTDGELSGDASDKARIVVQVYTGMPASILSSGGSSTEKYAKRFAKKLRSLVEGSDGVPVPILVRCFQQLSSAASKADPLDICATAEHLLTQETDAGQYWTITDSVIKAVQSISEDEKFLLIERILPASVQQCTAERVMLVRCIISAMHVSRKHGIATSGTGSVSVLVRLLELLNACSEYNIHQQLVGCVTAVLREHPNLVTQYSAEMTIATVTTLASPSSPIKSVKQVSLMFEGLCTITQSLLQFHRPSLGGRFHLLVPLMQRLLACLFMPSSRDAGTVNRFKHPAWLDPTNAPLTLKHAQKFSRLLENLCNPPQLNVAGSRGKAAELVDETRKARMHVAQHAPHVLHYYCTLILNGKLGEGMRDALTPGMWAVIDVAEIGADDSRGVKALSSSMGNADRAVLRGIWEDWRRFGGAWKG</sequence>
<evidence type="ECO:0000259" key="1">
    <source>
        <dbReference type="Pfam" id="PF10441"/>
    </source>
</evidence>
<proteinExistence type="predicted"/>
<evidence type="ECO:0000313" key="2">
    <source>
        <dbReference type="EMBL" id="KAG9982668.1"/>
    </source>
</evidence>
<dbReference type="SUPFAM" id="SSF48371">
    <property type="entry name" value="ARM repeat"/>
    <property type="match status" value="1"/>
</dbReference>
<evidence type="ECO:0000313" key="3">
    <source>
        <dbReference type="Proteomes" id="UP000729357"/>
    </source>
</evidence>
<reference evidence="2" key="2">
    <citation type="submission" date="2021-08" db="EMBL/GenBank/DDBJ databases">
        <authorList>
            <person name="Gostincar C."/>
            <person name="Sun X."/>
            <person name="Song Z."/>
            <person name="Gunde-Cimerman N."/>
        </authorList>
    </citation>
    <scope>NUCLEOTIDE SEQUENCE</scope>
    <source>
        <strain evidence="2">EXF-9298</strain>
    </source>
</reference>
<dbReference type="PANTHER" id="PTHR15682">
    <property type="entry name" value="UNHEALTHY RIBOSOME BIOGENESIS PROTEIN 2 HOMOLOG"/>
    <property type="match status" value="1"/>
</dbReference>
<keyword evidence="3" id="KW-1185">Reference proteome</keyword>
<name>A0A9P8FSY0_AURME</name>
<dbReference type="GO" id="GO:0042254">
    <property type="term" value="P:ribosome biogenesis"/>
    <property type="evidence" value="ECO:0007669"/>
    <property type="project" value="TreeGrafter"/>
</dbReference>